<evidence type="ECO:0000256" key="2">
    <source>
        <dbReference type="SAM" id="Phobius"/>
    </source>
</evidence>
<dbReference type="PANTHER" id="PTHR28049">
    <property type="entry name" value="TRANSMEMBRANE PROTEIN YOR223W"/>
    <property type="match status" value="1"/>
</dbReference>
<dbReference type="GO" id="GO:0044695">
    <property type="term" value="C:Dsc E3 ubiquitin ligase complex"/>
    <property type="evidence" value="ECO:0007669"/>
    <property type="project" value="InterPro"/>
</dbReference>
<evidence type="ECO:0000256" key="1">
    <source>
        <dbReference type="SAM" id="MobiDB-lite"/>
    </source>
</evidence>
<dbReference type="SUPFAM" id="SSF54236">
    <property type="entry name" value="Ubiquitin-like"/>
    <property type="match status" value="1"/>
</dbReference>
<dbReference type="Pfam" id="PF10302">
    <property type="entry name" value="Dsc3_N"/>
    <property type="match status" value="1"/>
</dbReference>
<dbReference type="PROSITE" id="PS50053">
    <property type="entry name" value="UBIQUITIN_2"/>
    <property type="match status" value="1"/>
</dbReference>
<dbReference type="InterPro" id="IPR045226">
    <property type="entry name" value="Dsc3"/>
</dbReference>
<feature type="transmembrane region" description="Helical" evidence="2">
    <location>
        <begin position="267"/>
        <end position="289"/>
    </location>
</feature>
<keyword evidence="2" id="KW-0472">Membrane</keyword>
<dbReference type="InterPro" id="IPR029071">
    <property type="entry name" value="Ubiquitin-like_domsf"/>
</dbReference>
<feature type="region of interest" description="Disordered" evidence="1">
    <location>
        <begin position="95"/>
        <end position="117"/>
    </location>
</feature>
<evidence type="ECO:0000313" key="4">
    <source>
        <dbReference type="EMBL" id="THH32430.1"/>
    </source>
</evidence>
<dbReference type="AlphaFoldDB" id="A0A4S4N911"/>
<organism evidence="4 5">
    <name type="scientific">Antrodiella citrinella</name>
    <dbReference type="NCBI Taxonomy" id="2447956"/>
    <lineage>
        <taxon>Eukaryota</taxon>
        <taxon>Fungi</taxon>
        <taxon>Dikarya</taxon>
        <taxon>Basidiomycota</taxon>
        <taxon>Agaricomycotina</taxon>
        <taxon>Agaricomycetes</taxon>
        <taxon>Polyporales</taxon>
        <taxon>Steccherinaceae</taxon>
        <taxon>Antrodiella</taxon>
    </lineage>
</organism>
<dbReference type="InterPro" id="IPR000626">
    <property type="entry name" value="Ubiquitin-like_dom"/>
</dbReference>
<dbReference type="EMBL" id="SGPM01000022">
    <property type="protein sequence ID" value="THH32430.1"/>
    <property type="molecule type" value="Genomic_DNA"/>
</dbReference>
<dbReference type="Proteomes" id="UP000308730">
    <property type="component" value="Unassembled WGS sequence"/>
</dbReference>
<gene>
    <name evidence="4" type="ORF">EUX98_g1767</name>
</gene>
<feature type="transmembrane region" description="Helical" evidence="2">
    <location>
        <begin position="221"/>
        <end position="240"/>
    </location>
</feature>
<accession>A0A4S4N911</accession>
<evidence type="ECO:0000259" key="3">
    <source>
        <dbReference type="PROSITE" id="PS50053"/>
    </source>
</evidence>
<dbReference type="GO" id="GO:0005783">
    <property type="term" value="C:endoplasmic reticulum"/>
    <property type="evidence" value="ECO:0007669"/>
    <property type="project" value="TreeGrafter"/>
</dbReference>
<dbReference type="InterPro" id="IPR025390">
    <property type="entry name" value="Dsc3_C"/>
</dbReference>
<protein>
    <recommendedName>
        <fullName evidence="3">Ubiquitin-like domain-containing protein</fullName>
    </recommendedName>
</protein>
<feature type="region of interest" description="Disordered" evidence="1">
    <location>
        <begin position="1"/>
        <end position="29"/>
    </location>
</feature>
<reference evidence="4 5" key="1">
    <citation type="submission" date="2019-02" db="EMBL/GenBank/DDBJ databases">
        <title>Genome sequencing of the rare red list fungi Antrodiella citrinella (Flaviporus citrinellus).</title>
        <authorList>
            <person name="Buettner E."/>
            <person name="Kellner H."/>
        </authorList>
    </citation>
    <scope>NUCLEOTIDE SEQUENCE [LARGE SCALE GENOMIC DNA]</scope>
    <source>
        <strain evidence="4 5">DSM 108506</strain>
    </source>
</reference>
<dbReference type="OrthoDB" id="2556122at2759"/>
<evidence type="ECO:0000313" key="5">
    <source>
        <dbReference type="Proteomes" id="UP000308730"/>
    </source>
</evidence>
<keyword evidence="5" id="KW-1185">Reference proteome</keyword>
<dbReference type="InterPro" id="IPR019413">
    <property type="entry name" value="Dsc3_ub-like_dom"/>
</dbReference>
<proteinExistence type="predicted"/>
<keyword evidence="2" id="KW-1133">Transmembrane helix</keyword>
<keyword evidence="2" id="KW-0812">Transmembrane</keyword>
<feature type="domain" description="Ubiquitin-like" evidence="3">
    <location>
        <begin position="31"/>
        <end position="88"/>
    </location>
</feature>
<comment type="caution">
    <text evidence="4">The sequence shown here is derived from an EMBL/GenBank/DDBJ whole genome shotgun (WGS) entry which is preliminary data.</text>
</comment>
<dbReference type="PANTHER" id="PTHR28049:SF1">
    <property type="entry name" value="DSC E3 UBIQUITIN LIGASE COMPLEX SUBUNIT 3"/>
    <property type="match status" value="1"/>
</dbReference>
<dbReference type="Gene3D" id="3.10.20.90">
    <property type="entry name" value="Phosphatidylinositol 3-kinase Catalytic Subunit, Chain A, domain 1"/>
    <property type="match status" value="1"/>
</dbReference>
<name>A0A4S4N911_9APHY</name>
<sequence length="291" mass="32389">MLSEKAKGKQRAVEPAAATLGSGSDSDPLSKPLVVRFTEGIPDLTVSIEQSYTLRDVKRHIRELRPNLKQRRLRLIHSGRLLADDTQLYPWLTTQEEKHRQSSPGDGDDASNAPAPTTWLHCSVGPQMSEGEEESFKMQTAQLKPLRGFDRLAAAGFSETDIANIRLQFHAHSAGDYLDQEFANDEDFDEHARTLEEQWIDSMDSAGSATLSADSSAASSTLLTGVMTGFFFPLYSLFFFHSTKPAVFWDDGSEHDVMGTIVFSRAMQIWIVVGVAMNFLFGIWTYFLASD</sequence>
<dbReference type="Pfam" id="PF13373">
    <property type="entry name" value="Dsc3_C"/>
    <property type="match status" value="1"/>
</dbReference>